<dbReference type="BioCyc" id="EBAC796937-HMP:GMGH-5-MONOMER"/>
<protein>
    <recommendedName>
        <fullName evidence="4 10">4-alpha-glucanotransferase</fullName>
        <ecNumber evidence="3 10">2.4.1.25</ecNumber>
    </recommendedName>
    <alternativeName>
        <fullName evidence="8 10">Amylomaltase</fullName>
    </alternativeName>
    <alternativeName>
        <fullName evidence="9 10">Disproportionating enzyme</fullName>
    </alternativeName>
</protein>
<evidence type="ECO:0000256" key="4">
    <source>
        <dbReference type="ARBA" id="ARBA00020295"/>
    </source>
</evidence>
<dbReference type="Pfam" id="PF02446">
    <property type="entry name" value="Glyco_hydro_77"/>
    <property type="match status" value="1"/>
</dbReference>
<proteinExistence type="inferred from homology"/>
<dbReference type="InterPro" id="IPR017853">
    <property type="entry name" value="GH"/>
</dbReference>
<dbReference type="Proteomes" id="UP000006437">
    <property type="component" value="Unassembled WGS sequence"/>
</dbReference>
<evidence type="ECO:0000256" key="5">
    <source>
        <dbReference type="ARBA" id="ARBA00022676"/>
    </source>
</evidence>
<evidence type="ECO:0000256" key="1">
    <source>
        <dbReference type="ARBA" id="ARBA00000439"/>
    </source>
</evidence>
<dbReference type="PATRIC" id="fig|796937.3.peg.6"/>
<comment type="similarity">
    <text evidence="2 10">Belongs to the disproportionating enzyme family.</text>
</comment>
<dbReference type="GO" id="GO:0004134">
    <property type="term" value="F:4-alpha-glucanotransferase activity"/>
    <property type="evidence" value="ECO:0007669"/>
    <property type="project" value="UniProtKB-EC"/>
</dbReference>
<evidence type="ECO:0000256" key="3">
    <source>
        <dbReference type="ARBA" id="ARBA00012560"/>
    </source>
</evidence>
<dbReference type="PANTHER" id="PTHR32438:SF5">
    <property type="entry name" value="4-ALPHA-GLUCANOTRANSFERASE DPE1, CHLOROPLASTIC_AMYLOPLASTIC"/>
    <property type="match status" value="1"/>
</dbReference>
<comment type="caution">
    <text evidence="11">The sequence shown here is derived from an EMBL/GenBank/DDBJ whole genome shotgun (WGS) entry which is preliminary data.</text>
</comment>
<evidence type="ECO:0000256" key="10">
    <source>
        <dbReference type="RuleBase" id="RU361207"/>
    </source>
</evidence>
<evidence type="ECO:0000313" key="12">
    <source>
        <dbReference type="Proteomes" id="UP000006437"/>
    </source>
</evidence>
<evidence type="ECO:0000256" key="7">
    <source>
        <dbReference type="ARBA" id="ARBA00023277"/>
    </source>
</evidence>
<dbReference type="AlphaFoldDB" id="G9WXB6"/>
<gene>
    <name evidence="11" type="ORF">HMPREF9629_00005</name>
</gene>
<evidence type="ECO:0000256" key="9">
    <source>
        <dbReference type="ARBA" id="ARBA00031501"/>
    </source>
</evidence>
<sequence>MRTSGILLAISSLNSKYGVGDFGKEAYKFVDIIQKTGFTIWQLLPLNPLGYGNSPYQPYSSQAGDEIYISPDLLYEQGLLKKKPKTLENNDRVDYEKARKLKAEILKEAFKNFKKDKDYEEFIKFDFVYKYAVFLTLKKANNLNIWNKWDKEQKNWIIDKKLDLSKYNEGIEYEMFVQYIFYKQWTDLKKYANSKGIRIMGDIPFYVGLDSLDVWENQKSFLLNKNGNPKFIAGVPPDYFSKNGQRWGNPIYDWKYLKENDYDFWIKRIEYNSKLYDILRIDHFRAFDTYWQVNARNKTAKAGEWIEAPGYEVFDLIKKKFPKLEIVAEDLGGLRKEVLQLRDHYNLKGMKILLFSLDPNEGNNNFSDKKNMIIYTGTHDNQTAMGFFESQDQKTKDYIIKLFKEHNYDTQNIANGFLEMTFDSIADYAIVPVQDILGLDDSARMNTPSTLNNINWSFKLNSMEKLEEKTDYLHKLLKKTKRI</sequence>
<dbReference type="EC" id="2.4.1.25" evidence="3 10"/>
<evidence type="ECO:0000256" key="6">
    <source>
        <dbReference type="ARBA" id="ARBA00022679"/>
    </source>
</evidence>
<dbReference type="SUPFAM" id="SSF51445">
    <property type="entry name" value="(Trans)glycosidases"/>
    <property type="match status" value="1"/>
</dbReference>
<accession>G9WXB6</accession>
<evidence type="ECO:0000256" key="8">
    <source>
        <dbReference type="ARBA" id="ARBA00031423"/>
    </source>
</evidence>
<reference evidence="11 12" key="1">
    <citation type="submission" date="2011-08" db="EMBL/GenBank/DDBJ databases">
        <title>The Genome Sequence of Eubacteriaceae bacterium ACC19a.</title>
        <authorList>
            <consortium name="The Broad Institute Genome Sequencing Platform"/>
            <person name="Earl A."/>
            <person name="Ward D."/>
            <person name="Feldgarden M."/>
            <person name="Gevers D."/>
            <person name="Sizova M."/>
            <person name="Hazen A."/>
            <person name="Epstein S."/>
            <person name="Young S.K."/>
            <person name="Zeng Q."/>
            <person name="Gargeya S."/>
            <person name="Fitzgerald M."/>
            <person name="Haas B."/>
            <person name="Abouelleil A."/>
            <person name="Alvarado L."/>
            <person name="Arachchi H.M."/>
            <person name="Berlin A."/>
            <person name="Brown A."/>
            <person name="Chapman S.B."/>
            <person name="Chen Z."/>
            <person name="Dunbar C."/>
            <person name="Freedman E."/>
            <person name="Gearin G."/>
            <person name="Gellesch M."/>
            <person name="Goldberg J."/>
            <person name="Griggs A."/>
            <person name="Gujja S."/>
            <person name="Heiman D."/>
            <person name="Howarth C."/>
            <person name="Larson L."/>
            <person name="Lui A."/>
            <person name="MacDonald P.J.P."/>
            <person name="Montmayeur A."/>
            <person name="Murphy C."/>
            <person name="Neiman D."/>
            <person name="Pearson M."/>
            <person name="Priest M."/>
            <person name="Roberts A."/>
            <person name="Saif S."/>
            <person name="Shea T."/>
            <person name="Shenoy N."/>
            <person name="Sisk P."/>
            <person name="Stolte C."/>
            <person name="Sykes S."/>
            <person name="Wortman J."/>
            <person name="Nusbaum C."/>
            <person name="Birren B."/>
        </authorList>
    </citation>
    <scope>NUCLEOTIDE SEQUENCE [LARGE SCALE GENOMIC DNA]</scope>
    <source>
        <strain evidence="11 12">ACC19a</strain>
    </source>
</reference>
<dbReference type="HOGENOM" id="CLU_014132_1_0_9"/>
<dbReference type="RefSeq" id="WP_009524242.1">
    <property type="nucleotide sequence ID" value="NZ_JH414546.1"/>
</dbReference>
<keyword evidence="5 10" id="KW-0328">Glycosyltransferase</keyword>
<dbReference type="NCBIfam" id="TIGR00217">
    <property type="entry name" value="malQ"/>
    <property type="match status" value="1"/>
</dbReference>
<evidence type="ECO:0000313" key="11">
    <source>
        <dbReference type="EMBL" id="EHL16763.1"/>
    </source>
</evidence>
<keyword evidence="7 10" id="KW-0119">Carbohydrate metabolism</keyword>
<comment type="catalytic activity">
    <reaction evidence="1 10">
        <text>Transfers a segment of a (1-&gt;4)-alpha-D-glucan to a new position in an acceptor, which may be glucose or a (1-&gt;4)-alpha-D-glucan.</text>
        <dbReference type="EC" id="2.4.1.25"/>
    </reaction>
</comment>
<organism evidence="11 12">
    <name type="scientific">Peptoanaerobacter stomatis</name>
    <dbReference type="NCBI Taxonomy" id="796937"/>
    <lineage>
        <taxon>Bacteria</taxon>
        <taxon>Bacillati</taxon>
        <taxon>Bacillota</taxon>
        <taxon>Clostridia</taxon>
        <taxon>Peptostreptococcales</taxon>
        <taxon>Filifactoraceae</taxon>
        <taxon>Peptoanaerobacter</taxon>
    </lineage>
</organism>
<dbReference type="EMBL" id="AFZE01000001">
    <property type="protein sequence ID" value="EHL16763.1"/>
    <property type="molecule type" value="Genomic_DNA"/>
</dbReference>
<dbReference type="NCBIfam" id="NF011080">
    <property type="entry name" value="PRK14508.1-3"/>
    <property type="match status" value="1"/>
</dbReference>
<dbReference type="InterPro" id="IPR003385">
    <property type="entry name" value="Glyco_hydro_77"/>
</dbReference>
<dbReference type="PANTHER" id="PTHR32438">
    <property type="entry name" value="4-ALPHA-GLUCANOTRANSFERASE DPE1, CHLOROPLASTIC/AMYLOPLASTIC"/>
    <property type="match status" value="1"/>
</dbReference>
<dbReference type="NCBIfam" id="NF011079">
    <property type="entry name" value="PRK14508.1-2"/>
    <property type="match status" value="1"/>
</dbReference>
<keyword evidence="6 10" id="KW-0808">Transferase</keyword>
<dbReference type="Gene3D" id="3.20.20.80">
    <property type="entry name" value="Glycosidases"/>
    <property type="match status" value="1"/>
</dbReference>
<dbReference type="GO" id="GO:0005975">
    <property type="term" value="P:carbohydrate metabolic process"/>
    <property type="evidence" value="ECO:0007669"/>
    <property type="project" value="InterPro"/>
</dbReference>
<name>G9WXB6_9FIRM</name>
<evidence type="ECO:0000256" key="2">
    <source>
        <dbReference type="ARBA" id="ARBA00005684"/>
    </source>
</evidence>